<dbReference type="Proteomes" id="UP000781932">
    <property type="component" value="Unassembled WGS sequence"/>
</dbReference>
<evidence type="ECO:0000313" key="4">
    <source>
        <dbReference type="Proteomes" id="UP000781932"/>
    </source>
</evidence>
<feature type="signal peptide" evidence="2">
    <location>
        <begin position="1"/>
        <end position="21"/>
    </location>
</feature>
<organism evidence="3 4">
    <name type="scientific">Colletotrichum karsti</name>
    <dbReference type="NCBI Taxonomy" id="1095194"/>
    <lineage>
        <taxon>Eukaryota</taxon>
        <taxon>Fungi</taxon>
        <taxon>Dikarya</taxon>
        <taxon>Ascomycota</taxon>
        <taxon>Pezizomycotina</taxon>
        <taxon>Sordariomycetes</taxon>
        <taxon>Hypocreomycetidae</taxon>
        <taxon>Glomerellales</taxon>
        <taxon>Glomerellaceae</taxon>
        <taxon>Colletotrichum</taxon>
        <taxon>Colletotrichum boninense species complex</taxon>
    </lineage>
</organism>
<feature type="compositionally biased region" description="Basic and acidic residues" evidence="1">
    <location>
        <begin position="44"/>
        <end position="54"/>
    </location>
</feature>
<accession>A0A9P6IBR0</accession>
<feature type="region of interest" description="Disordered" evidence="1">
    <location>
        <begin position="40"/>
        <end position="75"/>
    </location>
</feature>
<evidence type="ECO:0000313" key="3">
    <source>
        <dbReference type="EMBL" id="KAF9879710.1"/>
    </source>
</evidence>
<name>A0A9P6IBR0_9PEZI</name>
<feature type="region of interest" description="Disordered" evidence="1">
    <location>
        <begin position="189"/>
        <end position="213"/>
    </location>
</feature>
<feature type="compositionally biased region" description="Low complexity" evidence="1">
    <location>
        <begin position="56"/>
        <end position="74"/>
    </location>
</feature>
<keyword evidence="4" id="KW-1185">Reference proteome</keyword>
<dbReference type="OrthoDB" id="3638982at2759"/>
<dbReference type="AlphaFoldDB" id="A0A9P6IBR0"/>
<evidence type="ECO:0008006" key="5">
    <source>
        <dbReference type="Google" id="ProtNLM"/>
    </source>
</evidence>
<dbReference type="RefSeq" id="XP_038749171.1">
    <property type="nucleotide sequence ID" value="XM_038885240.1"/>
</dbReference>
<proteinExistence type="predicted"/>
<gene>
    <name evidence="3" type="ORF">CkaCkLH20_02521</name>
</gene>
<feature type="chain" id="PRO_5040148459" description="Small secreted protein" evidence="2">
    <location>
        <begin position="22"/>
        <end position="213"/>
    </location>
</feature>
<evidence type="ECO:0000256" key="2">
    <source>
        <dbReference type="SAM" id="SignalP"/>
    </source>
</evidence>
<evidence type="ECO:0000256" key="1">
    <source>
        <dbReference type="SAM" id="MobiDB-lite"/>
    </source>
</evidence>
<dbReference type="GeneID" id="62158314"/>
<reference evidence="3" key="1">
    <citation type="submission" date="2020-03" db="EMBL/GenBank/DDBJ databases">
        <authorList>
            <person name="He L."/>
        </authorList>
    </citation>
    <scope>NUCLEOTIDE SEQUENCE</scope>
    <source>
        <strain evidence="3">CkLH20</strain>
    </source>
</reference>
<keyword evidence="2" id="KW-0732">Signal</keyword>
<feature type="compositionally biased region" description="Polar residues" evidence="1">
    <location>
        <begin position="191"/>
        <end position="201"/>
    </location>
</feature>
<dbReference type="EMBL" id="JAATWM020000006">
    <property type="protein sequence ID" value="KAF9879710.1"/>
    <property type="molecule type" value="Genomic_DNA"/>
</dbReference>
<protein>
    <recommendedName>
        <fullName evidence="5">Small secreted protein</fullName>
    </recommendedName>
</protein>
<reference evidence="3" key="2">
    <citation type="submission" date="2020-11" db="EMBL/GenBank/DDBJ databases">
        <title>Whole genome sequencing of Colletotrichum sp.</title>
        <authorList>
            <person name="Li H."/>
        </authorList>
    </citation>
    <scope>NUCLEOTIDE SEQUENCE</scope>
    <source>
        <strain evidence="3">CkLH20</strain>
    </source>
</reference>
<sequence>MQLTKTLLTLLMGMTVASALALPPQAKGDDLVVRAEAATNAAAADKDKNKDKNKNKTNNGAKAKANNGKPNAKAQDCANAKKLAAGIDKNIEIQKKEQSNVAAIEKIVNSNNPDKGQFDKAKQTLLKTIDDGIKVRTQNQELAKGNGAAAGLEKVKNAQATELKQAQGLKGTKGDLNTIAEMKKEFAGGIDQNTKNKQAVSHTHDQDVSSNGR</sequence>
<comment type="caution">
    <text evidence="3">The sequence shown here is derived from an EMBL/GenBank/DDBJ whole genome shotgun (WGS) entry which is preliminary data.</text>
</comment>